<dbReference type="PROSITE" id="PS50114">
    <property type="entry name" value="GATA_ZN_FINGER_2"/>
    <property type="match status" value="1"/>
</dbReference>
<keyword evidence="1" id="KW-0863">Zinc-finger</keyword>
<dbReference type="AlphaFoldDB" id="A0A835QQU6"/>
<dbReference type="GO" id="GO:0006355">
    <property type="term" value="P:regulation of DNA-templated transcription"/>
    <property type="evidence" value="ECO:0007669"/>
    <property type="project" value="InterPro"/>
</dbReference>
<dbReference type="SMART" id="SM00271">
    <property type="entry name" value="DnaJ"/>
    <property type="match status" value="1"/>
</dbReference>
<dbReference type="InterPro" id="IPR000679">
    <property type="entry name" value="Znf_GATA"/>
</dbReference>
<evidence type="ECO:0000256" key="2">
    <source>
        <dbReference type="SAM" id="MobiDB-lite"/>
    </source>
</evidence>
<dbReference type="SUPFAM" id="SSF57716">
    <property type="entry name" value="Glucocorticoid receptor-like (DNA-binding domain)"/>
    <property type="match status" value="1"/>
</dbReference>
<keyword evidence="1" id="KW-0862">Zinc</keyword>
<feature type="domain" description="GATA-type" evidence="4">
    <location>
        <begin position="268"/>
        <end position="303"/>
    </location>
</feature>
<keyword evidence="1" id="KW-0479">Metal-binding</keyword>
<name>A0A835QQU6_VANPL</name>
<dbReference type="SMART" id="SM00401">
    <property type="entry name" value="ZnF_GATA"/>
    <property type="match status" value="1"/>
</dbReference>
<dbReference type="EMBL" id="JADCNM010000008">
    <property type="protein sequence ID" value="KAG0472167.1"/>
    <property type="molecule type" value="Genomic_DNA"/>
</dbReference>
<dbReference type="PROSITE" id="PS51257">
    <property type="entry name" value="PROKAR_LIPOPROTEIN"/>
    <property type="match status" value="1"/>
</dbReference>
<gene>
    <name evidence="5" type="ORF">HPP92_016713</name>
</gene>
<evidence type="ECO:0000313" key="5">
    <source>
        <dbReference type="EMBL" id="KAG0472167.1"/>
    </source>
</evidence>
<comment type="caution">
    <text evidence="5">The sequence shown here is derived from an EMBL/GenBank/DDBJ whole genome shotgun (WGS) entry which is preliminary data.</text>
</comment>
<dbReference type="PANTHER" id="PTHR44137:SF13">
    <property type="entry name" value="CHAPERONE DNAJ-DOMAIN SUPERFAMILY PROTEIN"/>
    <property type="match status" value="1"/>
</dbReference>
<dbReference type="Pfam" id="PF00226">
    <property type="entry name" value="DnaJ"/>
    <property type="match status" value="1"/>
</dbReference>
<evidence type="ECO:0000256" key="1">
    <source>
        <dbReference type="PROSITE-ProRule" id="PRU00094"/>
    </source>
</evidence>
<feature type="compositionally biased region" description="Polar residues" evidence="2">
    <location>
        <begin position="127"/>
        <end position="139"/>
    </location>
</feature>
<feature type="domain" description="J" evidence="3">
    <location>
        <begin position="44"/>
        <end position="108"/>
    </location>
</feature>
<feature type="region of interest" description="Disordered" evidence="2">
    <location>
        <begin position="127"/>
        <end position="160"/>
    </location>
</feature>
<dbReference type="OrthoDB" id="10250354at2759"/>
<accession>A0A835QQU6</accession>
<evidence type="ECO:0000259" key="3">
    <source>
        <dbReference type="PROSITE" id="PS50076"/>
    </source>
</evidence>
<dbReference type="PROSITE" id="PS00636">
    <property type="entry name" value="DNAJ_1"/>
    <property type="match status" value="1"/>
</dbReference>
<evidence type="ECO:0000313" key="6">
    <source>
        <dbReference type="Proteomes" id="UP000639772"/>
    </source>
</evidence>
<dbReference type="InterPro" id="IPR036869">
    <property type="entry name" value="J_dom_sf"/>
</dbReference>
<dbReference type="InterPro" id="IPR018253">
    <property type="entry name" value="DnaJ_domain_CS"/>
</dbReference>
<dbReference type="PANTHER" id="PTHR44137">
    <property type="entry name" value="BNAC03G44070D PROTEIN"/>
    <property type="match status" value="1"/>
</dbReference>
<sequence>MWKSGMEEEVEKKAKLVRNICFISSAFASCHHLRQDAQKKVFIDWYLILGVGEDSELDAIRRQYRQMALQLHPDKNKHPKAEVAFKLVSEAYACLSDKARRKNFNSEKRRNFCKECYKKWLSNQLKNNDNGGNKSYNEDNGNNNNNGQPRPKKQPSTDRVRRCQILQAWKQVQKRFRDESRVIESCLRTTMKASGSESPLFDPCDRNQFPNYPHRRTSLPMGSSSGYSFFQHEQNCSQDSYESPVYQGTGSVDLAAHRSNIGCGELASDGSKSCADCQTTKTPLWRCGPSGPKSLCNACGIRYSKKRRVVVGFKERRLGGERRGRIEEIMRKMRMVGLGRRMMRKQEGMGEEEEAALLLMAISSGFLYV</sequence>
<proteinExistence type="predicted"/>
<organism evidence="5 6">
    <name type="scientific">Vanilla planifolia</name>
    <name type="common">Vanilla</name>
    <dbReference type="NCBI Taxonomy" id="51239"/>
    <lineage>
        <taxon>Eukaryota</taxon>
        <taxon>Viridiplantae</taxon>
        <taxon>Streptophyta</taxon>
        <taxon>Embryophyta</taxon>
        <taxon>Tracheophyta</taxon>
        <taxon>Spermatophyta</taxon>
        <taxon>Magnoliopsida</taxon>
        <taxon>Liliopsida</taxon>
        <taxon>Asparagales</taxon>
        <taxon>Orchidaceae</taxon>
        <taxon>Vanilloideae</taxon>
        <taxon>Vanilleae</taxon>
        <taxon>Vanilla</taxon>
    </lineage>
</organism>
<reference evidence="5 6" key="1">
    <citation type="journal article" date="2020" name="Nat. Food">
        <title>A phased Vanilla planifolia genome enables genetic improvement of flavour and production.</title>
        <authorList>
            <person name="Hasing T."/>
            <person name="Tang H."/>
            <person name="Brym M."/>
            <person name="Khazi F."/>
            <person name="Huang T."/>
            <person name="Chambers A.H."/>
        </authorList>
    </citation>
    <scope>NUCLEOTIDE SEQUENCE [LARGE SCALE GENOMIC DNA]</scope>
    <source>
        <tissue evidence="5">Leaf</tissue>
    </source>
</reference>
<dbReference type="Gene3D" id="3.30.50.10">
    <property type="entry name" value="Erythroid Transcription Factor GATA-1, subunit A"/>
    <property type="match status" value="1"/>
</dbReference>
<protein>
    <submittedName>
        <fullName evidence="5">Uncharacterized protein</fullName>
    </submittedName>
</protein>
<evidence type="ECO:0000259" key="4">
    <source>
        <dbReference type="PROSITE" id="PS50114"/>
    </source>
</evidence>
<dbReference type="GO" id="GO:0008270">
    <property type="term" value="F:zinc ion binding"/>
    <property type="evidence" value="ECO:0007669"/>
    <property type="project" value="UniProtKB-KW"/>
</dbReference>
<dbReference type="CDD" id="cd06257">
    <property type="entry name" value="DnaJ"/>
    <property type="match status" value="1"/>
</dbReference>
<dbReference type="Proteomes" id="UP000639772">
    <property type="component" value="Unassembled WGS sequence"/>
</dbReference>
<dbReference type="InterPro" id="IPR001623">
    <property type="entry name" value="DnaJ_domain"/>
</dbReference>
<dbReference type="GO" id="GO:0005783">
    <property type="term" value="C:endoplasmic reticulum"/>
    <property type="evidence" value="ECO:0007669"/>
    <property type="project" value="UniProtKB-ARBA"/>
</dbReference>
<dbReference type="Gene3D" id="1.10.287.110">
    <property type="entry name" value="DnaJ domain"/>
    <property type="match status" value="1"/>
</dbReference>
<dbReference type="CDD" id="cd00202">
    <property type="entry name" value="ZnF_GATA"/>
    <property type="match status" value="1"/>
</dbReference>
<dbReference type="PROSITE" id="PS50076">
    <property type="entry name" value="DNAJ_2"/>
    <property type="match status" value="1"/>
</dbReference>
<dbReference type="Pfam" id="PF00320">
    <property type="entry name" value="GATA"/>
    <property type="match status" value="1"/>
</dbReference>
<dbReference type="PRINTS" id="PR00625">
    <property type="entry name" value="JDOMAIN"/>
</dbReference>
<dbReference type="SUPFAM" id="SSF46565">
    <property type="entry name" value="Chaperone J-domain"/>
    <property type="match status" value="1"/>
</dbReference>
<dbReference type="InterPro" id="IPR013088">
    <property type="entry name" value="Znf_NHR/GATA"/>
</dbReference>
<dbReference type="GO" id="GO:0043565">
    <property type="term" value="F:sequence-specific DNA binding"/>
    <property type="evidence" value="ECO:0007669"/>
    <property type="project" value="InterPro"/>
</dbReference>